<proteinExistence type="predicted"/>
<sequence>MEVNRFGNASIASIACSVHSVQRLLRLRDGQRRYRRNDATDATTLQTQRRYRRNDAMDAMTLQTLYLKQIEVGQMANYVYLIGSTKTKDVAVVDPAWEIDRIVELARADEMRITHILATHTHPDHVGGKLYGLQIQGIAELLERVDAKVVVHRAEAGHLTPLAGSNIMRVDHGDTLNLGDLTMTMIHTPGHTPGSQCFLVQNRLFSGDTLFIGSCGRVDLPGSSPDQMYDSLTNRLMKLDDKTVLLPGHNYAAGRTSSSIGEERKQNPCVQSRSLAEFLRTVGYV</sequence>
<keyword evidence="3 6" id="KW-0378">Hydrolase</keyword>
<name>A0A2T4TWY0_9BACT</name>
<feature type="domain" description="Metallo-beta-lactamase" evidence="5">
    <location>
        <begin position="76"/>
        <end position="249"/>
    </location>
</feature>
<organism evidence="6 7">
    <name type="scientific">Candidatus Methylomirabilis limnetica</name>
    <dbReference type="NCBI Taxonomy" id="2033718"/>
    <lineage>
        <taxon>Bacteria</taxon>
        <taxon>Candidatus Methylomirabilota</taxon>
        <taxon>Candidatus Methylomirabilia</taxon>
        <taxon>Candidatus Methylomirabilales</taxon>
        <taxon>Candidatus Methylomirabilaceae</taxon>
        <taxon>Candidatus Methylomirabilis</taxon>
    </lineage>
</organism>
<dbReference type="SMART" id="SM00849">
    <property type="entry name" value="Lactamase_B"/>
    <property type="match status" value="1"/>
</dbReference>
<evidence type="ECO:0000256" key="1">
    <source>
        <dbReference type="ARBA" id="ARBA00001947"/>
    </source>
</evidence>
<reference evidence="6 7" key="1">
    <citation type="submission" date="2017-09" db="EMBL/GenBank/DDBJ databases">
        <title>Bloom of a denitrifying methanotroph, Candidatus Methylomirabilis limnetica, in a deep stratified lake.</title>
        <authorList>
            <person name="Graf J.S."/>
            <person name="Marchant H.K."/>
            <person name="Tienken D."/>
            <person name="Hach P.F."/>
            <person name="Brand A."/>
            <person name="Schubert C.J."/>
            <person name="Kuypers M.M."/>
            <person name="Milucka J."/>
        </authorList>
    </citation>
    <scope>NUCLEOTIDE SEQUENCE [LARGE SCALE GENOMIC DNA]</scope>
    <source>
        <strain evidence="6 7">Zug</strain>
    </source>
</reference>
<dbReference type="InterPro" id="IPR051453">
    <property type="entry name" value="MBL_Glyoxalase_II"/>
</dbReference>
<comment type="cofactor">
    <cofactor evidence="1">
        <name>Zn(2+)</name>
        <dbReference type="ChEBI" id="CHEBI:29105"/>
    </cofactor>
</comment>
<gene>
    <name evidence="6" type="ORF">CLG94_07560</name>
</gene>
<evidence type="ECO:0000256" key="2">
    <source>
        <dbReference type="ARBA" id="ARBA00022723"/>
    </source>
</evidence>
<dbReference type="GO" id="GO:0016787">
    <property type="term" value="F:hydrolase activity"/>
    <property type="evidence" value="ECO:0007669"/>
    <property type="project" value="UniProtKB-KW"/>
</dbReference>
<dbReference type="AlphaFoldDB" id="A0A2T4TWY0"/>
<evidence type="ECO:0000256" key="4">
    <source>
        <dbReference type="ARBA" id="ARBA00022833"/>
    </source>
</evidence>
<evidence type="ECO:0000259" key="5">
    <source>
        <dbReference type="SMART" id="SM00849"/>
    </source>
</evidence>
<dbReference type="GO" id="GO:0046872">
    <property type="term" value="F:metal ion binding"/>
    <property type="evidence" value="ECO:0007669"/>
    <property type="project" value="UniProtKB-KW"/>
</dbReference>
<dbReference type="CDD" id="cd16275">
    <property type="entry name" value="BaeB-like_MBL-fold"/>
    <property type="match status" value="1"/>
</dbReference>
<dbReference type="PANTHER" id="PTHR46233:SF3">
    <property type="entry name" value="HYDROXYACYLGLUTATHIONE HYDROLASE GLOC"/>
    <property type="match status" value="1"/>
</dbReference>
<keyword evidence="2" id="KW-0479">Metal-binding</keyword>
<dbReference type="Pfam" id="PF00753">
    <property type="entry name" value="Lactamase_B"/>
    <property type="match status" value="1"/>
</dbReference>
<evidence type="ECO:0000313" key="6">
    <source>
        <dbReference type="EMBL" id="PTL35622.1"/>
    </source>
</evidence>
<dbReference type="InterPro" id="IPR001279">
    <property type="entry name" value="Metallo-B-lactamas"/>
</dbReference>
<dbReference type="Proteomes" id="UP000241436">
    <property type="component" value="Unassembled WGS sequence"/>
</dbReference>
<protein>
    <submittedName>
        <fullName evidence="6">MBL fold metallo-hydrolase</fullName>
    </submittedName>
</protein>
<keyword evidence="7" id="KW-1185">Reference proteome</keyword>
<dbReference type="PANTHER" id="PTHR46233">
    <property type="entry name" value="HYDROXYACYLGLUTATHIONE HYDROLASE GLOC"/>
    <property type="match status" value="1"/>
</dbReference>
<accession>A0A2T4TWY0</accession>
<evidence type="ECO:0000313" key="7">
    <source>
        <dbReference type="Proteomes" id="UP000241436"/>
    </source>
</evidence>
<dbReference type="Gene3D" id="3.60.15.10">
    <property type="entry name" value="Ribonuclease Z/Hydroxyacylglutathione hydrolase-like"/>
    <property type="match status" value="1"/>
</dbReference>
<dbReference type="PROSITE" id="PS51257">
    <property type="entry name" value="PROKAR_LIPOPROTEIN"/>
    <property type="match status" value="1"/>
</dbReference>
<keyword evidence="4" id="KW-0862">Zinc</keyword>
<reference evidence="7" key="2">
    <citation type="journal article" date="2018" name="Environ. Microbiol.">
        <title>Bloom of a denitrifying methanotroph, 'Candidatus Methylomirabilis limnetica', in a deep stratified lake.</title>
        <authorList>
            <person name="Graf J.S."/>
            <person name="Mayr M.J."/>
            <person name="Marchant H.K."/>
            <person name="Tienken D."/>
            <person name="Hach P.F."/>
            <person name="Brand A."/>
            <person name="Schubert C.J."/>
            <person name="Kuypers M.M."/>
            <person name="Milucka J."/>
        </authorList>
    </citation>
    <scope>NUCLEOTIDE SEQUENCE [LARGE SCALE GENOMIC DNA]</scope>
    <source>
        <strain evidence="7">Zug</strain>
    </source>
</reference>
<dbReference type="EMBL" id="NVQC01000022">
    <property type="protein sequence ID" value="PTL35622.1"/>
    <property type="molecule type" value="Genomic_DNA"/>
</dbReference>
<evidence type="ECO:0000256" key="3">
    <source>
        <dbReference type="ARBA" id="ARBA00022801"/>
    </source>
</evidence>
<dbReference type="SUPFAM" id="SSF56281">
    <property type="entry name" value="Metallo-hydrolase/oxidoreductase"/>
    <property type="match status" value="1"/>
</dbReference>
<dbReference type="InterPro" id="IPR036866">
    <property type="entry name" value="RibonucZ/Hydroxyglut_hydro"/>
</dbReference>
<comment type="caution">
    <text evidence="6">The sequence shown here is derived from an EMBL/GenBank/DDBJ whole genome shotgun (WGS) entry which is preliminary data.</text>
</comment>